<proteinExistence type="predicted"/>
<keyword evidence="2" id="KW-1185">Reference proteome</keyword>
<sequence>MKLLNTQLNFQSIGNKMNKRTFCTLIASTFLAVNASAANKNNINPWEDCGIGAIIFEDNSTAAAISNVIFDLGTTAVSSQVSSEDSCNGKRVKTAQFIQDNFDQIIEETSQGTGIHLTAMLDMLEVDEHQKPEMISSIRNKTAQQVFEKRSTPQSYYDNVVASL</sequence>
<dbReference type="eggNOG" id="ENOG5032T4V">
    <property type="taxonomic scope" value="Bacteria"/>
</dbReference>
<gene>
    <name evidence="1" type="ORF">VAZ01S_036_00510</name>
</gene>
<dbReference type="Pfam" id="PF11220">
    <property type="entry name" value="DUF3015"/>
    <property type="match status" value="1"/>
</dbReference>
<evidence type="ECO:0008006" key="3">
    <source>
        <dbReference type="Google" id="ProtNLM"/>
    </source>
</evidence>
<dbReference type="AlphaFoldDB" id="U3AS73"/>
<reference evidence="1 2" key="1">
    <citation type="submission" date="2013-09" db="EMBL/GenBank/DDBJ databases">
        <title>Whole genome shotgun sequence of Vibrio azureus NBRC 104587.</title>
        <authorList>
            <person name="Isaki S."/>
            <person name="Hosoyama A."/>
            <person name="Numata M."/>
            <person name="Hashimoto M."/>
            <person name="Hosoyama Y."/>
            <person name="Tsuchikane K."/>
            <person name="Noguchi M."/>
            <person name="Hirakata S."/>
            <person name="Ichikawa N."/>
            <person name="Ohji S."/>
            <person name="Yamazoe A."/>
            <person name="Fujita N."/>
        </authorList>
    </citation>
    <scope>NUCLEOTIDE SEQUENCE [LARGE SCALE GENOMIC DNA]</scope>
    <source>
        <strain evidence="1 2">NBRC 104587</strain>
    </source>
</reference>
<protein>
    <recommendedName>
        <fullName evidence="3">DUF3015 domain-containing protein</fullName>
    </recommendedName>
</protein>
<evidence type="ECO:0000313" key="1">
    <source>
        <dbReference type="EMBL" id="GAD76107.1"/>
    </source>
</evidence>
<dbReference type="EMBL" id="BATL01000036">
    <property type="protein sequence ID" value="GAD76107.1"/>
    <property type="molecule type" value="Genomic_DNA"/>
</dbReference>
<dbReference type="STRING" id="1219077.VAZ01S_036_00510"/>
<evidence type="ECO:0000313" key="2">
    <source>
        <dbReference type="Proteomes" id="UP000016567"/>
    </source>
</evidence>
<organism evidence="1 2">
    <name type="scientific">Vibrio azureus NBRC 104587</name>
    <dbReference type="NCBI Taxonomy" id="1219077"/>
    <lineage>
        <taxon>Bacteria</taxon>
        <taxon>Pseudomonadati</taxon>
        <taxon>Pseudomonadota</taxon>
        <taxon>Gammaproteobacteria</taxon>
        <taxon>Vibrionales</taxon>
        <taxon>Vibrionaceae</taxon>
        <taxon>Vibrio</taxon>
    </lineage>
</organism>
<dbReference type="Proteomes" id="UP000016567">
    <property type="component" value="Unassembled WGS sequence"/>
</dbReference>
<name>U3AS73_9VIBR</name>
<dbReference type="InterPro" id="IPR021383">
    <property type="entry name" value="DUF3015"/>
</dbReference>
<comment type="caution">
    <text evidence="1">The sequence shown here is derived from an EMBL/GenBank/DDBJ whole genome shotgun (WGS) entry which is preliminary data.</text>
</comment>
<accession>U3AS73</accession>